<keyword evidence="11" id="KW-0472">Membrane</keyword>
<dbReference type="Proteomes" id="UP000654370">
    <property type="component" value="Unassembled WGS sequence"/>
</dbReference>
<evidence type="ECO:0000256" key="2">
    <source>
        <dbReference type="ARBA" id="ARBA00006355"/>
    </source>
</evidence>
<dbReference type="GO" id="GO:0005743">
    <property type="term" value="C:mitochondrial inner membrane"/>
    <property type="evidence" value="ECO:0007669"/>
    <property type="project" value="UniProtKB-SubCell"/>
</dbReference>
<proteinExistence type="inferred from homology"/>
<keyword evidence="4" id="KW-0813">Transport</keyword>
<keyword evidence="7" id="KW-0653">Protein transport</keyword>
<evidence type="ECO:0000313" key="13">
    <source>
        <dbReference type="EMBL" id="KAG2174226.1"/>
    </source>
</evidence>
<name>A0A8H7PJ45_MORIS</name>
<accession>A0A8H7PJ45</accession>
<evidence type="ECO:0000256" key="7">
    <source>
        <dbReference type="ARBA" id="ARBA00022927"/>
    </source>
</evidence>
<keyword evidence="6" id="KW-0999">Mitochondrion inner membrane</keyword>
<protein>
    <recommendedName>
        <fullName evidence="3">Mitochondrial import inner membrane translocase subunit TIM54</fullName>
    </recommendedName>
</protein>
<reference evidence="13" key="1">
    <citation type="submission" date="2020-12" db="EMBL/GenBank/DDBJ databases">
        <title>Metabolic potential, ecology and presence of endohyphal bacteria is reflected in genomic diversity of Mucoromycotina.</title>
        <authorList>
            <person name="Muszewska A."/>
            <person name="Okrasinska A."/>
            <person name="Steczkiewicz K."/>
            <person name="Drgas O."/>
            <person name="Orlowska M."/>
            <person name="Perlinska-Lenart U."/>
            <person name="Aleksandrzak-Piekarczyk T."/>
            <person name="Szatraj K."/>
            <person name="Zielenkiewicz U."/>
            <person name="Pilsyk S."/>
            <person name="Malc E."/>
            <person name="Mieczkowski P."/>
            <person name="Kruszewska J.S."/>
            <person name="Biernat P."/>
            <person name="Pawlowska J."/>
        </authorList>
    </citation>
    <scope>NUCLEOTIDE SEQUENCE</scope>
    <source>
        <strain evidence="13">WA0000067209</strain>
    </source>
</reference>
<dbReference type="Pfam" id="PF11711">
    <property type="entry name" value="Tim54"/>
    <property type="match status" value="1"/>
</dbReference>
<comment type="similarity">
    <text evidence="2">Belongs to the TIM54 family.</text>
</comment>
<keyword evidence="5" id="KW-0812">Transmembrane</keyword>
<evidence type="ECO:0000256" key="12">
    <source>
        <dbReference type="SAM" id="MobiDB-lite"/>
    </source>
</evidence>
<evidence type="ECO:0000256" key="1">
    <source>
        <dbReference type="ARBA" id="ARBA00004434"/>
    </source>
</evidence>
<evidence type="ECO:0000256" key="3">
    <source>
        <dbReference type="ARBA" id="ARBA00020796"/>
    </source>
</evidence>
<organism evidence="13 14">
    <name type="scientific">Mortierella isabellina</name>
    <name type="common">Filamentous fungus</name>
    <name type="synonym">Umbelopsis isabellina</name>
    <dbReference type="NCBI Taxonomy" id="91625"/>
    <lineage>
        <taxon>Eukaryota</taxon>
        <taxon>Fungi</taxon>
        <taxon>Fungi incertae sedis</taxon>
        <taxon>Mucoromycota</taxon>
        <taxon>Mucoromycotina</taxon>
        <taxon>Umbelopsidomycetes</taxon>
        <taxon>Umbelopsidales</taxon>
        <taxon>Umbelopsidaceae</taxon>
        <taxon>Umbelopsis</taxon>
    </lineage>
</organism>
<feature type="region of interest" description="Disordered" evidence="12">
    <location>
        <begin position="224"/>
        <end position="243"/>
    </location>
</feature>
<dbReference type="AlphaFoldDB" id="A0A8H7PJ45"/>
<evidence type="ECO:0000256" key="11">
    <source>
        <dbReference type="ARBA" id="ARBA00023136"/>
    </source>
</evidence>
<comment type="subcellular location">
    <subcellularLocation>
        <location evidence="1">Mitochondrion inner membrane</location>
        <topology evidence="1">Single-pass membrane protein</topology>
    </subcellularLocation>
</comment>
<keyword evidence="9" id="KW-0811">Translocation</keyword>
<dbReference type="EMBL" id="JAEPQZ010000013">
    <property type="protein sequence ID" value="KAG2174226.1"/>
    <property type="molecule type" value="Genomic_DNA"/>
</dbReference>
<dbReference type="GO" id="GO:0015031">
    <property type="term" value="P:protein transport"/>
    <property type="evidence" value="ECO:0007669"/>
    <property type="project" value="UniProtKB-KW"/>
</dbReference>
<evidence type="ECO:0000256" key="5">
    <source>
        <dbReference type="ARBA" id="ARBA00022692"/>
    </source>
</evidence>
<gene>
    <name evidence="13" type="ORF">INT43_004247</name>
</gene>
<keyword evidence="8" id="KW-1133">Transmembrane helix</keyword>
<dbReference type="OrthoDB" id="5598305at2759"/>
<comment type="caution">
    <text evidence="13">The sequence shown here is derived from an EMBL/GenBank/DDBJ whole genome shotgun (WGS) entry which is preliminary data.</text>
</comment>
<evidence type="ECO:0000256" key="9">
    <source>
        <dbReference type="ARBA" id="ARBA00023010"/>
    </source>
</evidence>
<keyword evidence="14" id="KW-1185">Reference proteome</keyword>
<sequence>MTARRLPFGIKAPSRGTLIFGSIVAGISGVVYASNHYKTQARQNLFDKVTFLADRPLGVHEMPRKVTIYLAPPPGDSLEKSRVWFREYVKPVLYKAAVDYEVREGRNTGDIESMICEEIRQKRKAAKEGIEPIPQVVGKPGNPFSPVPVKHNESDAILAIGRIAWGEVLNGLAKGCEAPLKDKDAVETNNSTVNNGEQTSTESDNQITAIEGSEQLIDQKPVEVSFEEESGNEEKNISKAGEQPILVSTSSEFSADGDNNSVALIDDEEPSFSLPPTFPAVMYIPHENVIGWSNVPYRLYMWAADYKRVDWIGEYAVAVALNQRQPLKENDIDVGHSEKRYWVGDEAKEKVANDKPITLEDKVREHLSTFVRSEN</sequence>
<evidence type="ECO:0000256" key="4">
    <source>
        <dbReference type="ARBA" id="ARBA00022448"/>
    </source>
</evidence>
<evidence type="ECO:0000256" key="6">
    <source>
        <dbReference type="ARBA" id="ARBA00022792"/>
    </source>
</evidence>
<dbReference type="InterPro" id="IPR021056">
    <property type="entry name" value="Mt_import_IM_translocase_Tim54"/>
</dbReference>
<evidence type="ECO:0000313" key="14">
    <source>
        <dbReference type="Proteomes" id="UP000654370"/>
    </source>
</evidence>
<evidence type="ECO:0000256" key="10">
    <source>
        <dbReference type="ARBA" id="ARBA00023128"/>
    </source>
</evidence>
<evidence type="ECO:0000256" key="8">
    <source>
        <dbReference type="ARBA" id="ARBA00022989"/>
    </source>
</evidence>
<keyword evidence="10" id="KW-0496">Mitochondrion</keyword>